<accession>A0A4Q7NV74</accession>
<sequence>MTADALDLRAVVDDLGPIPCANPTCRTPLRPVEPGTRGRRSPYCSDGRCKGEVHRQRQRLRKVHALLLAEHPDSSELSQHRAMVNHVERLMTAYGLEPDARDPRPGRRRPDEGSVTGGVGRAVADAPAPRPEPITTFVSNPAIWLDGCTQREFDEHQRRLGKHLQAAITNLRTLTGGKSLATVQATLGSVYDNVAGAQSHFRSLDLAVIRGDPTDADAAERSTGEHREPTGQAPTF</sequence>
<evidence type="ECO:0000313" key="2">
    <source>
        <dbReference type="EMBL" id="RZS91133.1"/>
    </source>
</evidence>
<comment type="caution">
    <text evidence="2">The sequence shown here is derived from an EMBL/GenBank/DDBJ whole genome shotgun (WGS) entry which is preliminary data.</text>
</comment>
<dbReference type="EMBL" id="SGXD01000001">
    <property type="protein sequence ID" value="RZS91133.1"/>
    <property type="molecule type" value="Genomic_DNA"/>
</dbReference>
<feature type="compositionally biased region" description="Basic and acidic residues" evidence="1">
    <location>
        <begin position="218"/>
        <end position="229"/>
    </location>
</feature>
<dbReference type="AlphaFoldDB" id="A0A4Q7NV74"/>
<dbReference type="Proteomes" id="UP000293638">
    <property type="component" value="Unassembled WGS sequence"/>
</dbReference>
<organism evidence="2 3">
    <name type="scientific">Motilibacter rhizosphaerae</name>
    <dbReference type="NCBI Taxonomy" id="598652"/>
    <lineage>
        <taxon>Bacteria</taxon>
        <taxon>Bacillati</taxon>
        <taxon>Actinomycetota</taxon>
        <taxon>Actinomycetes</taxon>
        <taxon>Motilibacterales</taxon>
        <taxon>Motilibacteraceae</taxon>
        <taxon>Motilibacter</taxon>
    </lineage>
</organism>
<proteinExistence type="predicted"/>
<feature type="region of interest" description="Disordered" evidence="1">
    <location>
        <begin position="95"/>
        <end position="132"/>
    </location>
</feature>
<gene>
    <name evidence="2" type="ORF">EV189_0366</name>
</gene>
<name>A0A4Q7NV74_9ACTN</name>
<reference evidence="2 3" key="1">
    <citation type="submission" date="2019-02" db="EMBL/GenBank/DDBJ databases">
        <title>Genomic Encyclopedia of Type Strains, Phase IV (KMG-IV): sequencing the most valuable type-strain genomes for metagenomic binning, comparative biology and taxonomic classification.</title>
        <authorList>
            <person name="Goeker M."/>
        </authorList>
    </citation>
    <scope>NUCLEOTIDE SEQUENCE [LARGE SCALE GENOMIC DNA]</scope>
    <source>
        <strain evidence="2 3">DSM 45622</strain>
    </source>
</reference>
<evidence type="ECO:0000256" key="1">
    <source>
        <dbReference type="SAM" id="MobiDB-lite"/>
    </source>
</evidence>
<evidence type="ECO:0000313" key="3">
    <source>
        <dbReference type="Proteomes" id="UP000293638"/>
    </source>
</evidence>
<feature type="region of interest" description="Disordered" evidence="1">
    <location>
        <begin position="215"/>
        <end position="236"/>
    </location>
</feature>
<dbReference type="RefSeq" id="WP_130491237.1">
    <property type="nucleotide sequence ID" value="NZ_SGXD01000001.1"/>
</dbReference>
<protein>
    <submittedName>
        <fullName evidence="2">Uncharacterized protein</fullName>
    </submittedName>
</protein>
<keyword evidence="3" id="KW-1185">Reference proteome</keyword>
<feature type="compositionally biased region" description="Basic and acidic residues" evidence="1">
    <location>
        <begin position="98"/>
        <end position="112"/>
    </location>
</feature>